<dbReference type="EMBL" id="DAAVUQ010000001">
    <property type="protein sequence ID" value="HAF5754677.1"/>
    <property type="molecule type" value="Genomic_DNA"/>
</dbReference>
<gene>
    <name evidence="2" type="ORF">G8N42_000008</name>
</gene>
<reference evidence="2" key="1">
    <citation type="journal article" date="2018" name="Genome Biol.">
        <title>SKESA: strategic k-mer extension for scrupulous assemblies.</title>
        <authorList>
            <person name="Souvorov A."/>
            <person name="Agarwala R."/>
            <person name="Lipman D.J."/>
        </authorList>
    </citation>
    <scope>NUCLEOTIDE SEQUENCE</scope>
    <source>
        <strain evidence="2">MA.CK_00/00004035</strain>
    </source>
</reference>
<dbReference type="Pfam" id="PF15711">
    <property type="entry name" value="ILEI"/>
    <property type="match status" value="1"/>
</dbReference>
<accession>A0A749KV85</accession>
<sequence>MAIYNGFNPTYPVTGLYVNNLVAFGRKYDVRTEFTVRATGFREGAATLSDESGNVLFTGRRSWNLVVFTRNSDNTVTPSHTSYDLYGDVNAGSRMSTDIRAIPEGTDVCVFTYDEPSTNKNTVTDALLTLGATQAKLNALPFRGSYILVGRKGMTSGQAKEYQVNAGGTQAQIVFVNGVMQQG</sequence>
<protein>
    <recommendedName>
        <fullName evidence="1">ILEI/PANDER domain-containing protein</fullName>
    </recommendedName>
</protein>
<name>A0A749KV85_SALER</name>
<proteinExistence type="predicted"/>
<dbReference type="AlphaFoldDB" id="A0A749KV85"/>
<feature type="domain" description="ILEI/PANDER" evidence="1">
    <location>
        <begin position="62"/>
        <end position="153"/>
    </location>
</feature>
<comment type="caution">
    <text evidence="2">The sequence shown here is derived from an EMBL/GenBank/DDBJ whole genome shotgun (WGS) entry which is preliminary data.</text>
</comment>
<evidence type="ECO:0000259" key="1">
    <source>
        <dbReference type="Pfam" id="PF15711"/>
    </source>
</evidence>
<organism evidence="2">
    <name type="scientific">Salmonella enterica</name>
    <name type="common">Salmonella choleraesuis</name>
    <dbReference type="NCBI Taxonomy" id="28901"/>
    <lineage>
        <taxon>Bacteria</taxon>
        <taxon>Pseudomonadati</taxon>
        <taxon>Pseudomonadota</taxon>
        <taxon>Gammaproteobacteria</taxon>
        <taxon>Enterobacterales</taxon>
        <taxon>Enterobacteriaceae</taxon>
        <taxon>Salmonella</taxon>
    </lineage>
</organism>
<dbReference type="InterPro" id="IPR039477">
    <property type="entry name" value="ILEI/PANDER_dom"/>
</dbReference>
<evidence type="ECO:0000313" key="2">
    <source>
        <dbReference type="EMBL" id="HAF5754677.1"/>
    </source>
</evidence>
<reference evidence="2" key="2">
    <citation type="submission" date="2020-02" db="EMBL/GenBank/DDBJ databases">
        <authorList>
            <consortium name="NCBI Pathogen Detection Project"/>
        </authorList>
    </citation>
    <scope>NUCLEOTIDE SEQUENCE</scope>
    <source>
        <strain evidence="2">MA.CK_00/00004035</strain>
    </source>
</reference>